<name>A0A5J4X715_9EUKA</name>
<comment type="caution">
    <text evidence="1">The sequence shown here is derived from an EMBL/GenBank/DDBJ whole genome shotgun (WGS) entry which is preliminary data.</text>
</comment>
<gene>
    <name evidence="1" type="ORF">EZS28_001409</name>
</gene>
<dbReference type="AlphaFoldDB" id="A0A5J4X715"/>
<feature type="non-terminal residue" evidence="1">
    <location>
        <position position="58"/>
    </location>
</feature>
<proteinExistence type="predicted"/>
<evidence type="ECO:0000313" key="1">
    <source>
        <dbReference type="EMBL" id="KAA6403051.1"/>
    </source>
</evidence>
<evidence type="ECO:0000313" key="2">
    <source>
        <dbReference type="Proteomes" id="UP000324800"/>
    </source>
</evidence>
<dbReference type="EMBL" id="SNRW01000145">
    <property type="protein sequence ID" value="KAA6403051.1"/>
    <property type="molecule type" value="Genomic_DNA"/>
</dbReference>
<accession>A0A5J4X715</accession>
<dbReference type="Proteomes" id="UP000324800">
    <property type="component" value="Unassembled WGS sequence"/>
</dbReference>
<organism evidence="1 2">
    <name type="scientific">Streblomastix strix</name>
    <dbReference type="NCBI Taxonomy" id="222440"/>
    <lineage>
        <taxon>Eukaryota</taxon>
        <taxon>Metamonada</taxon>
        <taxon>Preaxostyla</taxon>
        <taxon>Oxymonadida</taxon>
        <taxon>Streblomastigidae</taxon>
        <taxon>Streblomastix</taxon>
    </lineage>
</organism>
<protein>
    <submittedName>
        <fullName evidence="1">Uncharacterized protein</fullName>
    </submittedName>
</protein>
<reference evidence="1 2" key="1">
    <citation type="submission" date="2019-03" db="EMBL/GenBank/DDBJ databases">
        <title>Single cell metagenomics reveals metabolic interactions within the superorganism composed of flagellate Streblomastix strix and complex community of Bacteroidetes bacteria on its surface.</title>
        <authorList>
            <person name="Treitli S.C."/>
            <person name="Kolisko M."/>
            <person name="Husnik F."/>
            <person name="Keeling P."/>
            <person name="Hampl V."/>
        </authorList>
    </citation>
    <scope>NUCLEOTIDE SEQUENCE [LARGE SCALE GENOMIC DNA]</scope>
    <source>
        <strain evidence="1">ST1C</strain>
    </source>
</reference>
<sequence length="58" mass="6717">MRDQAIQQKPLCPFRSCITSSREGELHLCLLDSGRLWAQFVANVHDEHKQSIIVQLLR</sequence>